<name>A0AAW8DKU1_9MICC</name>
<dbReference type="RefSeq" id="WP_306963332.1">
    <property type="nucleotide sequence ID" value="NZ_JAUSRG010000014.1"/>
</dbReference>
<keyword evidence="1" id="KW-0812">Transmembrane</keyword>
<evidence type="ECO:0000313" key="2">
    <source>
        <dbReference type="EMBL" id="MDP9906797.1"/>
    </source>
</evidence>
<proteinExistence type="predicted"/>
<organism evidence="2 5">
    <name type="scientific">Arthrobacter bambusae</name>
    <dbReference type="NCBI Taxonomy" id="1338426"/>
    <lineage>
        <taxon>Bacteria</taxon>
        <taxon>Bacillati</taxon>
        <taxon>Actinomycetota</taxon>
        <taxon>Actinomycetes</taxon>
        <taxon>Micrococcales</taxon>
        <taxon>Micrococcaceae</taxon>
        <taxon>Arthrobacter</taxon>
    </lineage>
</organism>
<evidence type="ECO:0000313" key="4">
    <source>
        <dbReference type="Proteomes" id="UP001230951"/>
    </source>
</evidence>
<keyword evidence="1" id="KW-1133">Transmembrane helix</keyword>
<evidence type="ECO:0000313" key="5">
    <source>
        <dbReference type="Proteomes" id="UP001242995"/>
    </source>
</evidence>
<keyword evidence="1" id="KW-0472">Membrane</keyword>
<evidence type="ECO:0000256" key="1">
    <source>
        <dbReference type="SAM" id="Phobius"/>
    </source>
</evidence>
<reference evidence="2 4" key="1">
    <citation type="submission" date="2023-07" db="EMBL/GenBank/DDBJ databases">
        <title>Sorghum-associated microbial communities from plants grown in Nebraska, USA.</title>
        <authorList>
            <person name="Schachtman D."/>
        </authorList>
    </citation>
    <scope>NUCLEOTIDE SEQUENCE</scope>
    <source>
        <strain evidence="2">DS1006</strain>
        <strain evidence="3 4">DS1016</strain>
    </source>
</reference>
<feature type="transmembrane region" description="Helical" evidence="1">
    <location>
        <begin position="39"/>
        <end position="57"/>
    </location>
</feature>
<sequence>MRASHARTPFHAMRSVALAVAIVALAAGAHVLSGGALPASPVLLAVLALTGLVTTLATRFKLGFPVIAALLGAGQLVLHEAFTAFGPLTVPAPGSPAHHLAAEHLSPPLGAETVHFHEVDTPLSWLMLTGHALATAASALLLAKGEQALWQLAAWLRPLLQLIRLIFRPGAGNAAVAFSAPAVFIPRPWRNLRQDSRRGPPAVVVPS</sequence>
<dbReference type="EMBL" id="JAUSRG010000014">
    <property type="protein sequence ID" value="MDP9906797.1"/>
    <property type="molecule type" value="Genomic_DNA"/>
</dbReference>
<accession>A0AAW8DKU1</accession>
<keyword evidence="4" id="KW-1185">Reference proteome</keyword>
<protein>
    <recommendedName>
        <fullName evidence="6">MFS transporter</fullName>
    </recommendedName>
</protein>
<dbReference type="AlphaFoldDB" id="A0AAW8DKU1"/>
<dbReference type="Proteomes" id="UP001230951">
    <property type="component" value="Unassembled WGS sequence"/>
</dbReference>
<gene>
    <name evidence="2" type="ORF">J2S90_003784</name>
    <name evidence="3" type="ORF">J2S93_003881</name>
</gene>
<evidence type="ECO:0008006" key="6">
    <source>
        <dbReference type="Google" id="ProtNLM"/>
    </source>
</evidence>
<dbReference type="EMBL" id="JAUSTF010000012">
    <property type="protein sequence ID" value="MDQ0182428.1"/>
    <property type="molecule type" value="Genomic_DNA"/>
</dbReference>
<dbReference type="Proteomes" id="UP001242995">
    <property type="component" value="Unassembled WGS sequence"/>
</dbReference>
<feature type="transmembrane region" description="Helical" evidence="1">
    <location>
        <begin position="64"/>
        <end position="85"/>
    </location>
</feature>
<evidence type="ECO:0000313" key="3">
    <source>
        <dbReference type="EMBL" id="MDQ0182428.1"/>
    </source>
</evidence>
<feature type="transmembrane region" description="Helical" evidence="1">
    <location>
        <begin position="123"/>
        <end position="143"/>
    </location>
</feature>
<comment type="caution">
    <text evidence="2">The sequence shown here is derived from an EMBL/GenBank/DDBJ whole genome shotgun (WGS) entry which is preliminary data.</text>
</comment>